<reference evidence="12" key="1">
    <citation type="submission" date="2023-06" db="EMBL/GenBank/DDBJ databases">
        <authorList>
            <person name="Delattre M."/>
        </authorList>
    </citation>
    <scope>NUCLEOTIDE SEQUENCE</scope>
    <source>
        <strain evidence="12">AF72</strain>
    </source>
</reference>
<evidence type="ECO:0000256" key="3">
    <source>
        <dbReference type="ARBA" id="ARBA00022475"/>
    </source>
</evidence>
<comment type="caution">
    <text evidence="12">The sequence shown here is derived from an EMBL/GenBank/DDBJ whole genome shotgun (WGS) entry which is preliminary data.</text>
</comment>
<evidence type="ECO:0000313" key="13">
    <source>
        <dbReference type="Proteomes" id="UP001177023"/>
    </source>
</evidence>
<organism evidence="12 13">
    <name type="scientific">Mesorhabditis spiculigera</name>
    <dbReference type="NCBI Taxonomy" id="96644"/>
    <lineage>
        <taxon>Eukaryota</taxon>
        <taxon>Metazoa</taxon>
        <taxon>Ecdysozoa</taxon>
        <taxon>Nematoda</taxon>
        <taxon>Chromadorea</taxon>
        <taxon>Rhabditida</taxon>
        <taxon>Rhabditina</taxon>
        <taxon>Rhabditomorpha</taxon>
        <taxon>Rhabditoidea</taxon>
        <taxon>Rhabditidae</taxon>
        <taxon>Mesorhabditinae</taxon>
        <taxon>Mesorhabditis</taxon>
    </lineage>
</organism>
<feature type="transmembrane region" description="Helical" evidence="8">
    <location>
        <begin position="628"/>
        <end position="655"/>
    </location>
</feature>
<dbReference type="EMBL" id="CATQJA010002706">
    <property type="protein sequence ID" value="CAJ0585787.1"/>
    <property type="molecule type" value="Genomic_DNA"/>
</dbReference>
<keyword evidence="3" id="KW-1003">Cell membrane</keyword>
<feature type="region of interest" description="Disordered" evidence="9">
    <location>
        <begin position="821"/>
        <end position="946"/>
    </location>
</feature>
<feature type="compositionally biased region" description="Basic and acidic residues" evidence="9">
    <location>
        <begin position="834"/>
        <end position="843"/>
    </location>
</feature>
<dbReference type="Proteomes" id="UP001177023">
    <property type="component" value="Unassembled WGS sequence"/>
</dbReference>
<name>A0AA36GHR2_9BILA</name>
<evidence type="ECO:0000256" key="7">
    <source>
        <dbReference type="ARBA" id="ARBA00023180"/>
    </source>
</evidence>
<proteinExistence type="inferred from homology"/>
<dbReference type="PANTHER" id="PTHR12308">
    <property type="entry name" value="ANOCTAMIN"/>
    <property type="match status" value="1"/>
</dbReference>
<feature type="transmembrane region" description="Helical" evidence="8">
    <location>
        <begin position="329"/>
        <end position="350"/>
    </location>
</feature>
<gene>
    <name evidence="12" type="ORF">MSPICULIGERA_LOCUS23798</name>
</gene>
<dbReference type="GO" id="GO:0005254">
    <property type="term" value="F:chloride channel activity"/>
    <property type="evidence" value="ECO:0007669"/>
    <property type="project" value="TreeGrafter"/>
</dbReference>
<feature type="non-terminal residue" evidence="12">
    <location>
        <position position="1"/>
    </location>
</feature>
<feature type="transmembrane region" description="Helical" evidence="8">
    <location>
        <begin position="675"/>
        <end position="699"/>
    </location>
</feature>
<evidence type="ECO:0000256" key="4">
    <source>
        <dbReference type="ARBA" id="ARBA00022692"/>
    </source>
</evidence>
<accession>A0AA36GHR2</accession>
<feature type="domain" description="Anoctamin transmembrane" evidence="10">
    <location>
        <begin position="229"/>
        <end position="822"/>
    </location>
</feature>
<dbReference type="GO" id="GO:0005886">
    <property type="term" value="C:plasma membrane"/>
    <property type="evidence" value="ECO:0007669"/>
    <property type="project" value="UniProtKB-SubCell"/>
</dbReference>
<evidence type="ECO:0000256" key="8">
    <source>
        <dbReference type="RuleBase" id="RU280814"/>
    </source>
</evidence>
<evidence type="ECO:0000259" key="10">
    <source>
        <dbReference type="Pfam" id="PF04547"/>
    </source>
</evidence>
<evidence type="ECO:0000259" key="11">
    <source>
        <dbReference type="Pfam" id="PF16178"/>
    </source>
</evidence>
<comment type="similarity">
    <text evidence="2 8">Belongs to the anoctamin family.</text>
</comment>
<feature type="transmembrane region" description="Helical" evidence="8">
    <location>
        <begin position="237"/>
        <end position="261"/>
    </location>
</feature>
<keyword evidence="7" id="KW-0325">Glycoprotein</keyword>
<evidence type="ECO:0000256" key="9">
    <source>
        <dbReference type="SAM" id="MobiDB-lite"/>
    </source>
</evidence>
<feature type="transmembrane region" description="Helical" evidence="8">
    <location>
        <begin position="502"/>
        <end position="519"/>
    </location>
</feature>
<dbReference type="Pfam" id="PF16178">
    <property type="entry name" value="Anoct_dimer"/>
    <property type="match status" value="2"/>
</dbReference>
<feature type="domain" description="Anoctamin dimerisation" evidence="11">
    <location>
        <begin position="4"/>
        <end position="105"/>
    </location>
</feature>
<feature type="compositionally biased region" description="Basic residues" evidence="9">
    <location>
        <begin position="844"/>
        <end position="854"/>
    </location>
</feature>
<evidence type="ECO:0000256" key="1">
    <source>
        <dbReference type="ARBA" id="ARBA00004651"/>
    </source>
</evidence>
<dbReference type="InterPro" id="IPR032394">
    <property type="entry name" value="Anoct_dimer"/>
</dbReference>
<feature type="domain" description="Anoctamin dimerisation" evidence="11">
    <location>
        <begin position="135"/>
        <end position="226"/>
    </location>
</feature>
<comment type="subcellular location">
    <subcellularLocation>
        <location evidence="1">Cell membrane</location>
        <topology evidence="1">Multi-pass membrane protein</topology>
    </subcellularLocation>
    <subcellularLocation>
        <location evidence="8">Membrane</location>
        <topology evidence="8">Multi-pass membrane protein</topology>
    </subcellularLocation>
</comment>
<dbReference type="Pfam" id="PF04547">
    <property type="entry name" value="Anoctamin"/>
    <property type="match status" value="1"/>
</dbReference>
<evidence type="ECO:0000256" key="5">
    <source>
        <dbReference type="ARBA" id="ARBA00022989"/>
    </source>
</evidence>
<feature type="transmembrane region" description="Helical" evidence="8">
    <location>
        <begin position="452"/>
        <end position="482"/>
    </location>
</feature>
<dbReference type="InterPro" id="IPR007632">
    <property type="entry name" value="Anoctamin"/>
</dbReference>
<keyword evidence="5 8" id="KW-1133">Transmembrane helix</keyword>
<keyword evidence="4 8" id="KW-0812">Transmembrane</keyword>
<dbReference type="AlphaFoldDB" id="A0AA36GHR2"/>
<evidence type="ECO:0000256" key="2">
    <source>
        <dbReference type="ARBA" id="ARBA00009671"/>
    </source>
</evidence>
<protein>
    <recommendedName>
        <fullName evidence="8">Anoctamin</fullName>
    </recommendedName>
</protein>
<feature type="transmembrane region" description="Helical" evidence="8">
    <location>
        <begin position="406"/>
        <end position="431"/>
    </location>
</feature>
<feature type="compositionally biased region" description="Low complexity" evidence="9">
    <location>
        <begin position="882"/>
        <end position="907"/>
    </location>
</feature>
<sequence length="946" mass="108521">MAADIDFVLVYREPEETRWGPFTRAARWVADVLRVPHRIPDTRAEILRQRRQAREIYQKRLIEAGLILRVVSACESNRRNFVLCHAPDSVLERHADVIGIKKKLSKSFLFNYTALAIRFLTFRSEGMPETCIGEDLEYSMADRVLIVKDLLSRINYGANNQPHTVGIDNMVDQNIYTLAYPIHDDPAQHQLSTLSSQSAPKPAVCEREWLSIHWATFYALFMEQPLDVVRSYFGPQVALYFAFFGSYTTWLAFIALPSFLFKLITSVLDISGSMGKLNILSEPVLPKGVCEAYRGRGVMMCPQCHTNCDFESLDGLCTHQLPFLYTPHALAPVFHSFVVCVAASCFVQYWKRREACLVHRWSLKDNVHDEEMLRPEFLRAQNRTLKLNKVTSRMEPAHSKFHRVSVALLELIIILLMLVTILGVNFGCHLLKYHIRSVLVELLKLPLDRITIVCSSLFSAAVHSTIILLLNWICEIACLWIVNWENPRTQREFDDHYSKMIFIFQFLDYFSPLFYIIFGRTTVSLFYARFDPDQITNAEEGPWRRWVVDACTYTCLEELDQAMIIFFCFTQIFRELLKFGRPFLIGICRRLFLRKGTRSLPQWETDFFLPTLYNQQLCFDYLRLIIQFAYVVLFSSSFPMAPLLALVVNGISLRADAIKFLRSNRRAVPKMVPSIGVWLKVLSTVSTFSVIVNGFVLAFTTDIVPRWFYLSHHPEQVQLNGLDEKYFDFTYAHFDSRNLSIPLTAHQGTNSCRFYGMYERPCTLFPEDNECHDTPQKTREFLQVLIYRVLFLSLFMNMVFLINWIVRAVYPADPPSVRLARKSDHFRAQQAMDRISRMSDGKRESRKTRSKSRDKKLPTDFSGISIQPNAIIWRPPPPPPTSVDDAPPTTPDSAASAQPSCPAASTPTNVTDPLPKTPMIGSPASSQPAATTPPVPVAHPKNVTEQ</sequence>
<keyword evidence="13" id="KW-1185">Reference proteome</keyword>
<feature type="transmembrane region" description="Helical" evidence="8">
    <location>
        <begin position="785"/>
        <end position="806"/>
    </location>
</feature>
<dbReference type="InterPro" id="IPR049452">
    <property type="entry name" value="Anoctamin_TM"/>
</dbReference>
<evidence type="ECO:0000256" key="6">
    <source>
        <dbReference type="ARBA" id="ARBA00023136"/>
    </source>
</evidence>
<dbReference type="GO" id="GO:0046983">
    <property type="term" value="F:protein dimerization activity"/>
    <property type="evidence" value="ECO:0007669"/>
    <property type="project" value="InterPro"/>
</dbReference>
<keyword evidence="6 8" id="KW-0472">Membrane</keyword>
<dbReference type="PANTHER" id="PTHR12308:SF73">
    <property type="entry name" value="ANOCTAMIN"/>
    <property type="match status" value="1"/>
</dbReference>
<evidence type="ECO:0000313" key="12">
    <source>
        <dbReference type="EMBL" id="CAJ0585787.1"/>
    </source>
</evidence>